<reference evidence="2" key="1">
    <citation type="submission" date="2020-11" db="EMBL/GenBank/DDBJ databases">
        <authorList>
            <consortium name="DOE Joint Genome Institute"/>
            <person name="Ahrendt S."/>
            <person name="Riley R."/>
            <person name="Andreopoulos W."/>
            <person name="Labutti K."/>
            <person name="Pangilinan J."/>
            <person name="Ruiz-Duenas F.J."/>
            <person name="Barrasa J.M."/>
            <person name="Sanchez-Garcia M."/>
            <person name="Camarero S."/>
            <person name="Miyauchi S."/>
            <person name="Serrano A."/>
            <person name="Linde D."/>
            <person name="Babiker R."/>
            <person name="Drula E."/>
            <person name="Ayuso-Fernandez I."/>
            <person name="Pacheco R."/>
            <person name="Padilla G."/>
            <person name="Ferreira P."/>
            <person name="Barriuso J."/>
            <person name="Kellner H."/>
            <person name="Castanera R."/>
            <person name="Alfaro M."/>
            <person name="Ramirez L."/>
            <person name="Pisabarro A.G."/>
            <person name="Kuo A."/>
            <person name="Tritt A."/>
            <person name="Lipzen A."/>
            <person name="He G."/>
            <person name="Yan M."/>
            <person name="Ng V."/>
            <person name="Cullen D."/>
            <person name="Martin F."/>
            <person name="Rosso M.-N."/>
            <person name="Henrissat B."/>
            <person name="Hibbett D."/>
            <person name="Martinez A.T."/>
            <person name="Grigoriev I.V."/>
        </authorList>
    </citation>
    <scope>NUCLEOTIDE SEQUENCE</scope>
    <source>
        <strain evidence="2">CBS 506.95</strain>
    </source>
</reference>
<dbReference type="EMBL" id="MU157832">
    <property type="protein sequence ID" value="KAF9532175.1"/>
    <property type="molecule type" value="Genomic_DNA"/>
</dbReference>
<proteinExistence type="predicted"/>
<dbReference type="OrthoDB" id="3269723at2759"/>
<dbReference type="AlphaFoldDB" id="A0A9P6JU54"/>
<gene>
    <name evidence="2" type="ORF">CPB83DRAFT_662504</name>
</gene>
<accession>A0A9P6JU54</accession>
<keyword evidence="3" id="KW-1185">Reference proteome</keyword>
<evidence type="ECO:0000313" key="3">
    <source>
        <dbReference type="Proteomes" id="UP000807306"/>
    </source>
</evidence>
<sequence>MAGFTEPAESLKKSELIDALIGAREDGVSIPPSSPGRADASSDGQSSDDGHFAGDEETDAPARHPSNGRQLLRRATMYDMTPRPKHMNHRSVSLGNLLGNGQSSKLFLEEGVGQVELTTKYVLLLFLTSFLIISIDAGLLRDLPLQQMGRQYSLSLPQSLAYVRGQPLDLFLTQACPIHLPARARGKGNRNRLSSVPPLKYICGPHPNKTRRAKKENHLLTLIVI</sequence>
<evidence type="ECO:0000313" key="2">
    <source>
        <dbReference type="EMBL" id="KAF9532175.1"/>
    </source>
</evidence>
<evidence type="ECO:0000256" key="1">
    <source>
        <dbReference type="SAM" id="MobiDB-lite"/>
    </source>
</evidence>
<name>A0A9P6JU54_9AGAR</name>
<protein>
    <submittedName>
        <fullName evidence="2">Uncharacterized protein</fullName>
    </submittedName>
</protein>
<organism evidence="2 3">
    <name type="scientific">Crepidotus variabilis</name>
    <dbReference type="NCBI Taxonomy" id="179855"/>
    <lineage>
        <taxon>Eukaryota</taxon>
        <taxon>Fungi</taxon>
        <taxon>Dikarya</taxon>
        <taxon>Basidiomycota</taxon>
        <taxon>Agaricomycotina</taxon>
        <taxon>Agaricomycetes</taxon>
        <taxon>Agaricomycetidae</taxon>
        <taxon>Agaricales</taxon>
        <taxon>Agaricineae</taxon>
        <taxon>Crepidotaceae</taxon>
        <taxon>Crepidotus</taxon>
    </lineage>
</organism>
<comment type="caution">
    <text evidence="2">The sequence shown here is derived from an EMBL/GenBank/DDBJ whole genome shotgun (WGS) entry which is preliminary data.</text>
</comment>
<dbReference type="Proteomes" id="UP000807306">
    <property type="component" value="Unassembled WGS sequence"/>
</dbReference>
<feature type="compositionally biased region" description="Low complexity" evidence="1">
    <location>
        <begin position="38"/>
        <end position="47"/>
    </location>
</feature>
<feature type="region of interest" description="Disordered" evidence="1">
    <location>
        <begin position="23"/>
        <end position="73"/>
    </location>
</feature>